<keyword evidence="3" id="KW-0479">Metal-binding</keyword>
<reference evidence="7 10" key="2">
    <citation type="submission" date="2022-05" db="EMBL/GenBank/DDBJ databases">
        <title>Genome Sequencing of Bee-Associated Microbes.</title>
        <authorList>
            <person name="Dunlap C."/>
        </authorList>
    </citation>
    <scope>NUCLEOTIDE SEQUENCE [LARGE SCALE GENOMIC DNA]</scope>
    <source>
        <strain evidence="7 10">NRRL B-23120</strain>
    </source>
</reference>
<evidence type="ECO:0000256" key="4">
    <source>
        <dbReference type="ARBA" id="ARBA00022833"/>
    </source>
</evidence>
<evidence type="ECO:0000256" key="5">
    <source>
        <dbReference type="ARBA" id="ARBA00023002"/>
    </source>
</evidence>
<gene>
    <name evidence="7" type="ORF">M5X16_12245</name>
    <name evidence="8" type="ORF">PC41400_18550</name>
</gene>
<protein>
    <submittedName>
        <fullName evidence="8">Chlorophyll synthesis pathway protein BchC</fullName>
    </submittedName>
    <submittedName>
        <fullName evidence="7">Zinc-binding alcohol dehydrogenase</fullName>
    </submittedName>
</protein>
<comment type="similarity">
    <text evidence="2">Belongs to the zinc-containing alcohol dehydrogenase family.</text>
</comment>
<feature type="domain" description="Enoyl reductase (ER)" evidence="6">
    <location>
        <begin position="8"/>
        <end position="309"/>
    </location>
</feature>
<dbReference type="KEGG" id="pchi:PC41400_18550"/>
<dbReference type="InterPro" id="IPR013149">
    <property type="entry name" value="ADH-like_C"/>
</dbReference>
<keyword evidence="4" id="KW-0862">Zinc</keyword>
<dbReference type="CDD" id="cd08255">
    <property type="entry name" value="2-desacetyl-2-hydroxyethyl_bacteriochlorophyllide_like"/>
    <property type="match status" value="1"/>
</dbReference>
<evidence type="ECO:0000256" key="2">
    <source>
        <dbReference type="ARBA" id="ARBA00008072"/>
    </source>
</evidence>
<dbReference type="EMBL" id="CP026520">
    <property type="protein sequence ID" value="QAV19553.1"/>
    <property type="molecule type" value="Genomic_DNA"/>
</dbReference>
<evidence type="ECO:0000256" key="3">
    <source>
        <dbReference type="ARBA" id="ARBA00022723"/>
    </source>
</evidence>
<evidence type="ECO:0000313" key="10">
    <source>
        <dbReference type="Proteomes" id="UP001527202"/>
    </source>
</evidence>
<organism evidence="8 9">
    <name type="scientific">Paenibacillus chitinolyticus</name>
    <dbReference type="NCBI Taxonomy" id="79263"/>
    <lineage>
        <taxon>Bacteria</taxon>
        <taxon>Bacillati</taxon>
        <taxon>Bacillota</taxon>
        <taxon>Bacilli</taxon>
        <taxon>Bacillales</taxon>
        <taxon>Paenibacillaceae</taxon>
        <taxon>Paenibacillus</taxon>
    </lineage>
</organism>
<dbReference type="SUPFAM" id="SSF50129">
    <property type="entry name" value="GroES-like"/>
    <property type="match status" value="1"/>
</dbReference>
<dbReference type="SUPFAM" id="SSF51735">
    <property type="entry name" value="NAD(P)-binding Rossmann-fold domains"/>
    <property type="match status" value="1"/>
</dbReference>
<dbReference type="Gene3D" id="3.40.50.720">
    <property type="entry name" value="NAD(P)-binding Rossmann-like Domain"/>
    <property type="match status" value="1"/>
</dbReference>
<dbReference type="SMART" id="SM00829">
    <property type="entry name" value="PKS_ER"/>
    <property type="match status" value="1"/>
</dbReference>
<dbReference type="PANTHER" id="PTHR43350">
    <property type="entry name" value="NAD-DEPENDENT ALCOHOL DEHYDROGENASE"/>
    <property type="match status" value="1"/>
</dbReference>
<evidence type="ECO:0000313" key="7">
    <source>
        <dbReference type="EMBL" id="MCY9596543.1"/>
    </source>
</evidence>
<dbReference type="PANTHER" id="PTHR43350:SF19">
    <property type="entry name" value="D-GULOSIDE 3-DEHYDROGENASE"/>
    <property type="match status" value="1"/>
</dbReference>
<dbReference type="EMBL" id="JAMDMJ010000013">
    <property type="protein sequence ID" value="MCY9596543.1"/>
    <property type="molecule type" value="Genomic_DNA"/>
</dbReference>
<comment type="cofactor">
    <cofactor evidence="1">
        <name>Zn(2+)</name>
        <dbReference type="ChEBI" id="CHEBI:29105"/>
    </cofactor>
</comment>
<dbReference type="InterPro" id="IPR020843">
    <property type="entry name" value="ER"/>
</dbReference>
<dbReference type="InterPro" id="IPR011032">
    <property type="entry name" value="GroES-like_sf"/>
</dbReference>
<accession>A0A410WYZ1</accession>
<evidence type="ECO:0000259" key="6">
    <source>
        <dbReference type="SMART" id="SM00829"/>
    </source>
</evidence>
<evidence type="ECO:0000313" key="9">
    <source>
        <dbReference type="Proteomes" id="UP000288943"/>
    </source>
</evidence>
<dbReference type="RefSeq" id="WP_042226743.1">
    <property type="nucleotide sequence ID" value="NZ_CP026520.1"/>
</dbReference>
<dbReference type="GO" id="GO:0016491">
    <property type="term" value="F:oxidoreductase activity"/>
    <property type="evidence" value="ECO:0007669"/>
    <property type="project" value="UniProtKB-KW"/>
</dbReference>
<dbReference type="Proteomes" id="UP001527202">
    <property type="component" value="Unassembled WGS sequence"/>
</dbReference>
<sequence length="349" mass="38766">MEILTYTGPSQLIVETAEELPLKSGECRIQSLYSGISHGTEMGAYRGIAPYFTRDMDSETRLFEDLAEEHKVKYPIRSCEDDAWFIGYSNVGKIIEVGADVEGFSVGDIVFSHGRHQTIVCKHHKKIFKLPQNLEPELGIFYTNLMTAYNAVLDTRIKIGDVVVVSGLGVVGQLIAQLAKLSGATVVGVDPLENRLNIAKEVEIDHVFNPNRTDVAKEIREITNNRGADAVFEVSGHSTALNQAIRIAAPDTVITAVGWYQGEQSVLNLSEEFHQNRITIRASQTLGIDPSISHMYNDARRRNIGKDLLLKLKLGNLISHRIPFGDAPKAYDMIDKHPHEVLQVVLTYS</sequence>
<dbReference type="OrthoDB" id="9769198at2"/>
<name>A0A410WYZ1_9BACL</name>
<dbReference type="Pfam" id="PF00107">
    <property type="entry name" value="ADH_zinc_N"/>
    <property type="match status" value="1"/>
</dbReference>
<keyword evidence="5" id="KW-0560">Oxidoreductase</keyword>
<keyword evidence="10" id="KW-1185">Reference proteome</keyword>
<dbReference type="Gene3D" id="3.90.180.10">
    <property type="entry name" value="Medium-chain alcohol dehydrogenases, catalytic domain"/>
    <property type="match status" value="1"/>
</dbReference>
<dbReference type="GO" id="GO:0046872">
    <property type="term" value="F:metal ion binding"/>
    <property type="evidence" value="ECO:0007669"/>
    <property type="project" value="UniProtKB-KW"/>
</dbReference>
<evidence type="ECO:0000256" key="1">
    <source>
        <dbReference type="ARBA" id="ARBA00001947"/>
    </source>
</evidence>
<dbReference type="InterPro" id="IPR036291">
    <property type="entry name" value="NAD(P)-bd_dom_sf"/>
</dbReference>
<dbReference type="AlphaFoldDB" id="A0A410WYZ1"/>
<dbReference type="Proteomes" id="UP000288943">
    <property type="component" value="Chromosome"/>
</dbReference>
<dbReference type="GeneID" id="95376796"/>
<reference evidence="8 9" key="1">
    <citation type="submission" date="2018-01" db="EMBL/GenBank/DDBJ databases">
        <title>The whole genome sequencing and assembly of Paenibacillus chitinolyticus KCCM 41400 strain.</title>
        <authorList>
            <person name="Kim J.-Y."/>
            <person name="Park M.-K."/>
            <person name="Lee Y.-J."/>
            <person name="Yi H."/>
            <person name="Bahn Y.-S."/>
            <person name="Kim J.F."/>
            <person name="Lee D.-W."/>
        </authorList>
    </citation>
    <scope>NUCLEOTIDE SEQUENCE [LARGE SCALE GENOMIC DNA]</scope>
    <source>
        <strain evidence="8 9">KCCM 41400</strain>
    </source>
</reference>
<proteinExistence type="inferred from homology"/>
<evidence type="ECO:0000313" key="8">
    <source>
        <dbReference type="EMBL" id="QAV19553.1"/>
    </source>
</evidence>